<accession>A0A0C1MUY0</accession>
<sequence length="310" mass="35513">MESNLENTIPLENDGWETLIGLNTSASNFLTNYYAIGMLHDVCSQLVGANPRHNYKTQAFVLKKDEKKITTAEFAEKLYDCFNLEHDKEYENLVKSATINTDNKADEQIDILNYLSIFFGFQHANKIINPDPKDDIIDALFLFGNIKDKLKLICKTNEKELLGINSNYCLSVQTGDIMLELNTVLRSMPQNIESNTINNYNLIIELITKLYSVLYDWATSLNVEIPEICNNTFYVDAEESFLTKNADEESTKLIFESKINEIQKCNTEMLLSIVINPENIHYPFANRDCSIIFNNLSFESEGSMFLPEEL</sequence>
<dbReference type="OrthoDB" id="9832965at2"/>
<reference evidence="1 2" key="1">
    <citation type="submission" date="2014-11" db="EMBL/GenBank/DDBJ databases">
        <title>A Rickettsiales Symbiont of Amoebae With Ancient Features.</title>
        <authorList>
            <person name="Schulz F."/>
            <person name="Martijn J."/>
            <person name="Wascher F."/>
            <person name="Kostanjsek R."/>
            <person name="Ettema T.J."/>
            <person name="Horn M."/>
        </authorList>
    </citation>
    <scope>NUCLEOTIDE SEQUENCE [LARGE SCALE GENOMIC DNA]</scope>
    <source>
        <strain evidence="1 2">UWC36</strain>
    </source>
</reference>
<proteinExistence type="predicted"/>
<organism evidence="1 2">
    <name type="scientific">Candidatus Jidaibacter acanthamoebae</name>
    <dbReference type="NCBI Taxonomy" id="86105"/>
    <lineage>
        <taxon>Bacteria</taxon>
        <taxon>Pseudomonadati</taxon>
        <taxon>Pseudomonadota</taxon>
        <taxon>Alphaproteobacteria</taxon>
        <taxon>Rickettsiales</taxon>
        <taxon>Candidatus Midichloriaceae</taxon>
        <taxon>Candidatus Jidaibacter</taxon>
    </lineage>
</organism>
<dbReference type="Proteomes" id="UP000031258">
    <property type="component" value="Unassembled WGS sequence"/>
</dbReference>
<gene>
    <name evidence="1" type="ORF">NF27_CG00970</name>
</gene>
<dbReference type="RefSeq" id="WP_039455177.1">
    <property type="nucleotide sequence ID" value="NZ_JSWE01000058.1"/>
</dbReference>
<evidence type="ECO:0000313" key="2">
    <source>
        <dbReference type="Proteomes" id="UP000031258"/>
    </source>
</evidence>
<dbReference type="AlphaFoldDB" id="A0A0C1MUY0"/>
<keyword evidence="2" id="KW-1185">Reference proteome</keyword>
<dbReference type="EMBL" id="JSWE01000058">
    <property type="protein sequence ID" value="KIE05917.1"/>
    <property type="molecule type" value="Genomic_DNA"/>
</dbReference>
<name>A0A0C1MUY0_9RICK</name>
<evidence type="ECO:0000313" key="1">
    <source>
        <dbReference type="EMBL" id="KIE05917.1"/>
    </source>
</evidence>
<comment type="caution">
    <text evidence="1">The sequence shown here is derived from an EMBL/GenBank/DDBJ whole genome shotgun (WGS) entry which is preliminary data.</text>
</comment>
<protein>
    <submittedName>
        <fullName evidence="1">Uncharacterized protein</fullName>
    </submittedName>
</protein>